<keyword evidence="3" id="KW-1185">Reference proteome</keyword>
<dbReference type="EMBL" id="UYRT01108259">
    <property type="protein sequence ID" value="VDN45021.1"/>
    <property type="molecule type" value="Genomic_DNA"/>
</dbReference>
<proteinExistence type="predicted"/>
<keyword evidence="1" id="KW-0175">Coiled coil</keyword>
<organism evidence="2 3">
    <name type="scientific">Gongylonema pulchrum</name>
    <dbReference type="NCBI Taxonomy" id="637853"/>
    <lineage>
        <taxon>Eukaryota</taxon>
        <taxon>Metazoa</taxon>
        <taxon>Ecdysozoa</taxon>
        <taxon>Nematoda</taxon>
        <taxon>Chromadorea</taxon>
        <taxon>Rhabditida</taxon>
        <taxon>Spirurina</taxon>
        <taxon>Spiruromorpha</taxon>
        <taxon>Spiruroidea</taxon>
        <taxon>Gongylonematidae</taxon>
        <taxon>Gongylonema</taxon>
    </lineage>
</organism>
<reference evidence="2 3" key="1">
    <citation type="submission" date="2018-11" db="EMBL/GenBank/DDBJ databases">
        <authorList>
            <consortium name="Pathogen Informatics"/>
        </authorList>
    </citation>
    <scope>NUCLEOTIDE SEQUENCE [LARGE SCALE GENOMIC DNA]</scope>
</reference>
<protein>
    <submittedName>
        <fullName evidence="2">Uncharacterized protein</fullName>
    </submittedName>
</protein>
<evidence type="ECO:0000313" key="3">
    <source>
        <dbReference type="Proteomes" id="UP000271098"/>
    </source>
</evidence>
<name>A0A3P7PPR5_9BILA</name>
<dbReference type="AlphaFoldDB" id="A0A3P7PPR5"/>
<sequence length="77" mass="8929">MRVEHPVVPDSDILQTELQKKLSENESLHKKISDMEIKHTQVVSGLTDRCRELEDMTEELKEEIKRMKLDASTSHSP</sequence>
<dbReference type="Proteomes" id="UP000271098">
    <property type="component" value="Unassembled WGS sequence"/>
</dbReference>
<gene>
    <name evidence="2" type="ORF">GPUH_LOCUS26039</name>
</gene>
<evidence type="ECO:0000313" key="2">
    <source>
        <dbReference type="EMBL" id="VDN45021.1"/>
    </source>
</evidence>
<feature type="coiled-coil region" evidence="1">
    <location>
        <begin position="18"/>
        <end position="70"/>
    </location>
</feature>
<accession>A0A3P7PPR5</accession>
<evidence type="ECO:0000256" key="1">
    <source>
        <dbReference type="SAM" id="Coils"/>
    </source>
</evidence>